<keyword evidence="2" id="KW-0472">Membrane</keyword>
<evidence type="ECO:0000313" key="4">
    <source>
        <dbReference type="Proteomes" id="UP000464780"/>
    </source>
</evidence>
<dbReference type="EMBL" id="CP028009">
    <property type="protein sequence ID" value="QHV45450.1"/>
    <property type="molecule type" value="Genomic_DNA"/>
</dbReference>
<dbReference type="RefSeq" id="WP_162280363.1">
    <property type="nucleotide sequence ID" value="NZ_CP028009.1"/>
</dbReference>
<evidence type="ECO:0000256" key="1">
    <source>
        <dbReference type="SAM" id="Coils"/>
    </source>
</evidence>
<proteinExistence type="predicted"/>
<name>A0AB73UN61_BACCE</name>
<dbReference type="Proteomes" id="UP000464780">
    <property type="component" value="Chromosome"/>
</dbReference>
<organism evidence="3 4">
    <name type="scientific">Bacillus cereus</name>
    <dbReference type="NCBI Taxonomy" id="1396"/>
    <lineage>
        <taxon>Bacteria</taxon>
        <taxon>Bacillati</taxon>
        <taxon>Bacillota</taxon>
        <taxon>Bacilli</taxon>
        <taxon>Bacillales</taxon>
        <taxon>Bacillaceae</taxon>
        <taxon>Bacillus</taxon>
        <taxon>Bacillus cereus group</taxon>
    </lineage>
</organism>
<gene>
    <name evidence="3" type="ORF">C1N66_20780</name>
</gene>
<protein>
    <submittedName>
        <fullName evidence="3">Uncharacterized protein</fullName>
    </submittedName>
</protein>
<evidence type="ECO:0000313" key="3">
    <source>
        <dbReference type="EMBL" id="QHV45450.1"/>
    </source>
</evidence>
<keyword evidence="2" id="KW-0812">Transmembrane</keyword>
<feature type="transmembrane region" description="Helical" evidence="2">
    <location>
        <begin position="58"/>
        <end position="78"/>
    </location>
</feature>
<feature type="transmembrane region" description="Helical" evidence="2">
    <location>
        <begin position="129"/>
        <end position="152"/>
    </location>
</feature>
<dbReference type="AlphaFoldDB" id="A0AB73UN61"/>
<evidence type="ECO:0000256" key="2">
    <source>
        <dbReference type="SAM" id="Phobius"/>
    </source>
</evidence>
<feature type="transmembrane region" description="Helical" evidence="2">
    <location>
        <begin position="158"/>
        <end position="176"/>
    </location>
</feature>
<reference evidence="3 4" key="1">
    <citation type="submission" date="2018-03" db="EMBL/GenBank/DDBJ databases">
        <title>The complete genome of bacterial strain SGAir0260.</title>
        <authorList>
            <person name="Schuster S.C."/>
        </authorList>
    </citation>
    <scope>NUCLEOTIDE SEQUENCE [LARGE SCALE GENOMIC DNA]</scope>
    <source>
        <strain evidence="3 4">SGAir0260</strain>
    </source>
</reference>
<feature type="coiled-coil region" evidence="1">
    <location>
        <begin position="3"/>
        <end position="34"/>
    </location>
</feature>
<accession>A0AB73UN61</accession>
<sequence>MNKKIIEDLIEEVIEEAKEEIKEEIKEKVKEKVLGEISKEISEEPTEEEIRVSEFKRITSAVMAIVFYIFISVFYLLVMKDVYYIIKNTEIISDITKNIVYLIIVFILAYLYLKVAHTLYRFKQNKNTLFLYALFEIGLGIVTLVVTGWAFLDEPSNGGIKPVTFLAFYGGMYVIIRGMETARKNFSEWEIPEVLFMDLSKETIISNFFNKYIRPK</sequence>
<feature type="transmembrane region" description="Helical" evidence="2">
    <location>
        <begin position="98"/>
        <end position="117"/>
    </location>
</feature>
<keyword evidence="1" id="KW-0175">Coiled coil</keyword>
<keyword evidence="2" id="KW-1133">Transmembrane helix</keyword>